<dbReference type="GO" id="GO:0005737">
    <property type="term" value="C:cytoplasm"/>
    <property type="evidence" value="ECO:0007669"/>
    <property type="project" value="TreeGrafter"/>
</dbReference>
<dbReference type="PANTHER" id="PTHR45527:SF12">
    <property type="entry name" value="NONRIBOSOMAL PEPTIDE SYNTHETASE IVOA"/>
    <property type="match status" value="1"/>
</dbReference>
<dbReference type="RefSeq" id="XP_058335217.1">
    <property type="nucleotide sequence ID" value="XM_058472076.1"/>
</dbReference>
<reference evidence="5" key="1">
    <citation type="submission" date="2022-11" db="EMBL/GenBank/DDBJ databases">
        <authorList>
            <person name="Petersen C."/>
        </authorList>
    </citation>
    <scope>NUCLEOTIDE SEQUENCE</scope>
    <source>
        <strain evidence="5">IBT 19713</strain>
    </source>
</reference>
<keyword evidence="1" id="KW-0596">Phosphopantetheine</keyword>
<dbReference type="InterPro" id="IPR000873">
    <property type="entry name" value="AMP-dep_synth/lig_dom"/>
</dbReference>
<name>A0A9W9PKU3_9EURO</name>
<feature type="domain" description="AMP-dependent synthetase/ligase" evidence="3">
    <location>
        <begin position="476"/>
        <end position="819"/>
    </location>
</feature>
<dbReference type="SUPFAM" id="SSF56801">
    <property type="entry name" value="Acetyl-CoA synthetase-like"/>
    <property type="match status" value="1"/>
</dbReference>
<proteinExistence type="predicted"/>
<reference evidence="5" key="2">
    <citation type="journal article" date="2023" name="IMA Fungus">
        <title>Comparative genomic study of the Penicillium genus elucidates a diverse pangenome and 15 lateral gene transfer events.</title>
        <authorList>
            <person name="Petersen C."/>
            <person name="Sorensen T."/>
            <person name="Nielsen M.R."/>
            <person name="Sondergaard T.E."/>
            <person name="Sorensen J.L."/>
            <person name="Fitzpatrick D.A."/>
            <person name="Frisvad J.C."/>
            <person name="Nielsen K.L."/>
        </authorList>
    </citation>
    <scope>NUCLEOTIDE SEQUENCE</scope>
    <source>
        <strain evidence="5">IBT 19713</strain>
    </source>
</reference>
<dbReference type="Proteomes" id="UP001150941">
    <property type="component" value="Unassembled WGS sequence"/>
</dbReference>
<protein>
    <submittedName>
        <fullName evidence="5">Uncharacterized protein</fullName>
    </submittedName>
</protein>
<keyword evidence="6" id="KW-1185">Reference proteome</keyword>
<dbReference type="GO" id="GO:0044550">
    <property type="term" value="P:secondary metabolite biosynthetic process"/>
    <property type="evidence" value="ECO:0007669"/>
    <property type="project" value="TreeGrafter"/>
</dbReference>
<evidence type="ECO:0000313" key="6">
    <source>
        <dbReference type="Proteomes" id="UP001150941"/>
    </source>
</evidence>
<dbReference type="InterPro" id="IPR042099">
    <property type="entry name" value="ANL_N_sf"/>
</dbReference>
<dbReference type="InterPro" id="IPR045851">
    <property type="entry name" value="AMP-bd_C_sf"/>
</dbReference>
<dbReference type="GO" id="GO:0031177">
    <property type="term" value="F:phosphopantetheine binding"/>
    <property type="evidence" value="ECO:0007669"/>
    <property type="project" value="TreeGrafter"/>
</dbReference>
<dbReference type="EMBL" id="JAPQKS010000002">
    <property type="protein sequence ID" value="KAJ5247796.1"/>
    <property type="molecule type" value="Genomic_DNA"/>
</dbReference>
<dbReference type="InterPro" id="IPR001242">
    <property type="entry name" value="Condensation_dom"/>
</dbReference>
<feature type="domain" description="Condensation" evidence="4">
    <location>
        <begin position="71"/>
        <end position="458"/>
    </location>
</feature>
<sequence length="995" mass="109221">MASSQSEVAFAKASIRGSARIMSRNEVSPAQLSEIAELCGLSEDQIEDVYSCTTTQVGFTLQGRTSTLVFVYEIGPDADIDRYLDAVREAVARNPIFRTRIVKSSSLGYVQAVTNVAHETERVDGDPFEYAQRPEVYDRVLGQQLFRTTCIDRHLVVGIHHNVMDNFSWNTFLNVEIAGVYQGLPQQKRAPYKEFVKQCLELDESAATSFWKPRFQGVPAIFPKPLPNHRVLNKIRPPRKIPLEHIGTKVPVFQVPSYIEIAWVLTASIYADSDKIAYGMILAGRSPDLDSHTGWLGPMLVGVPLQANIQRTMSIEQLLKDRVVSLRQLQKEPILLQFGMDRISDISEASKVASEFQAILNFRAPVQKTTESSSDASLATLRGSYNMSSCFPLEIISAPMDDGISMDVNQDRDVIPDEEMERVLNQLEHTIRAIMDAPPQTKIDQLRLLNRHDHAQILSFNETTPQKLEGCIHSLFKEKVNEYPDSTAIEGTDGSATYQELDRLSDRLAHHLRANGVKLEDRIGHAFANSLWAIVAILGTIKAGAVCVPIGINEESDQIGAFLSQTGIRTVLTSPTEDVHFTDTGAKVLLVNSEASKEWPENSGTPSEQTASPESLAFITSSDASTGPSKRVLIEHSSVVSGLVPLLEQLKWHPESRILHTSPYTSKYGLTEALGALLAGSRLCIAPKGMNGTTLSSFLGEHKVTWAMLPATALQGLSAESLPSIEGIILTSGLAKSDPAASWAKNSKIFNAWGPCEAAGFSTIAKISGKNLDHSSEDIGIPIGCSLWIANARDINQLAPIGGVGELVVEGPHIGRSYLDDVKQTTATFIPPPEWVPAKDKQARFLRTGQLAKYNADRSISLVGRVSNRVKVGKETIQLEEIENLLARCNEIREVVAISKIIRGRTNLIGLVSLSDPRLPSAKVFQPLGEAQLDVCKEHLMSVRTQLACKVASHKVPTTWIVLERLPQTPSQRINRTAVSEWMKAGKGDKCSISI</sequence>
<dbReference type="SUPFAM" id="SSF52777">
    <property type="entry name" value="CoA-dependent acyltransferases"/>
    <property type="match status" value="2"/>
</dbReference>
<dbReference type="GO" id="GO:0003824">
    <property type="term" value="F:catalytic activity"/>
    <property type="evidence" value="ECO:0007669"/>
    <property type="project" value="InterPro"/>
</dbReference>
<accession>A0A9W9PKU3</accession>
<dbReference type="Gene3D" id="3.30.300.30">
    <property type="match status" value="1"/>
</dbReference>
<dbReference type="Gene3D" id="3.40.50.12780">
    <property type="entry name" value="N-terminal domain of ligase-like"/>
    <property type="match status" value="1"/>
</dbReference>
<comment type="caution">
    <text evidence="5">The sequence shown here is derived from an EMBL/GenBank/DDBJ whole genome shotgun (WGS) entry which is preliminary data.</text>
</comment>
<evidence type="ECO:0000259" key="3">
    <source>
        <dbReference type="Pfam" id="PF00501"/>
    </source>
</evidence>
<keyword evidence="2" id="KW-0597">Phosphoprotein</keyword>
<dbReference type="Pfam" id="PF00668">
    <property type="entry name" value="Condensation"/>
    <property type="match status" value="1"/>
</dbReference>
<dbReference type="AlphaFoldDB" id="A0A9W9PKU3"/>
<evidence type="ECO:0000256" key="2">
    <source>
        <dbReference type="ARBA" id="ARBA00022553"/>
    </source>
</evidence>
<dbReference type="PANTHER" id="PTHR45527">
    <property type="entry name" value="NONRIBOSOMAL PEPTIDE SYNTHETASE"/>
    <property type="match status" value="1"/>
</dbReference>
<evidence type="ECO:0000313" key="5">
    <source>
        <dbReference type="EMBL" id="KAJ5247796.1"/>
    </source>
</evidence>
<organism evidence="5 6">
    <name type="scientific">Penicillium chermesinum</name>
    <dbReference type="NCBI Taxonomy" id="63820"/>
    <lineage>
        <taxon>Eukaryota</taxon>
        <taxon>Fungi</taxon>
        <taxon>Dikarya</taxon>
        <taxon>Ascomycota</taxon>
        <taxon>Pezizomycotina</taxon>
        <taxon>Eurotiomycetes</taxon>
        <taxon>Eurotiomycetidae</taxon>
        <taxon>Eurotiales</taxon>
        <taxon>Aspergillaceae</taxon>
        <taxon>Penicillium</taxon>
    </lineage>
</organism>
<dbReference type="Pfam" id="PF00501">
    <property type="entry name" value="AMP-binding"/>
    <property type="match status" value="1"/>
</dbReference>
<dbReference type="OrthoDB" id="416786at2759"/>
<dbReference type="GeneID" id="83199379"/>
<evidence type="ECO:0000256" key="1">
    <source>
        <dbReference type="ARBA" id="ARBA00022450"/>
    </source>
</evidence>
<evidence type="ECO:0000259" key="4">
    <source>
        <dbReference type="Pfam" id="PF00668"/>
    </source>
</evidence>
<gene>
    <name evidence="5" type="ORF">N7468_002779</name>
</gene>
<dbReference type="GO" id="GO:0043041">
    <property type="term" value="P:amino acid activation for nonribosomal peptide biosynthetic process"/>
    <property type="evidence" value="ECO:0007669"/>
    <property type="project" value="TreeGrafter"/>
</dbReference>
<dbReference type="Gene3D" id="3.30.559.30">
    <property type="entry name" value="Nonribosomal peptide synthetase, condensation domain"/>
    <property type="match status" value="1"/>
</dbReference>
<dbReference type="InterPro" id="IPR023213">
    <property type="entry name" value="CAT-like_dom_sf"/>
</dbReference>
<dbReference type="Gene3D" id="3.30.559.10">
    <property type="entry name" value="Chloramphenicol acetyltransferase-like domain"/>
    <property type="match status" value="1"/>
</dbReference>